<dbReference type="SUPFAM" id="SSF53649">
    <property type="entry name" value="Alkaline phosphatase-like"/>
    <property type="match status" value="1"/>
</dbReference>
<keyword evidence="4" id="KW-0732">Signal</keyword>
<keyword evidence="9" id="KW-1185">Reference proteome</keyword>
<evidence type="ECO:0000256" key="6">
    <source>
        <dbReference type="ARBA" id="ARBA00022837"/>
    </source>
</evidence>
<keyword evidence="8" id="KW-0808">Transferase</keyword>
<accession>A0A6I6JUM3</accession>
<comment type="cofactor">
    <cofactor evidence="1">
        <name>Ca(2+)</name>
        <dbReference type="ChEBI" id="CHEBI:29108"/>
    </cofactor>
</comment>
<evidence type="ECO:0000256" key="3">
    <source>
        <dbReference type="ARBA" id="ARBA00022723"/>
    </source>
</evidence>
<gene>
    <name evidence="8" type="ORF">GM418_24840</name>
</gene>
<dbReference type="InterPro" id="IPR000917">
    <property type="entry name" value="Sulfatase_N"/>
</dbReference>
<evidence type="ECO:0000256" key="1">
    <source>
        <dbReference type="ARBA" id="ARBA00001913"/>
    </source>
</evidence>
<evidence type="ECO:0000313" key="8">
    <source>
        <dbReference type="EMBL" id="QGY46766.1"/>
    </source>
</evidence>
<sequence length="500" mass="56715">MIAARLFFYVSAISICFVSCQPEKEEQPNVLFIAVDDLRTELGCYGNTQIKSPNIDKLASEGLAFNRAYCQQPICMASRASLMSGLRPDTLQIYNCLSLEEDAPGILTIDQHFENNGYKIWAAGKIYHHGTDYEVQFGDAYHTVKTEQIGRGYLSEDAIKIVKEYEEWYQKNRNQSGGGRGPAFEWPDVPDNAYEDGKMTDMAIKKLADFKSADGPFFMAVGYKKPHLPFNAPKKYWELYDAGEIDAADNPYHPENVSRFFNYNFGELRNYSGIPKGATAFNDTLNKTLKHGYYACISYIDAQIGRLLDGLKENGLEKNTIVILWGDHGWKLGEHGMWCKHTQFHIDNHVPLLLKVPGQTAAKTDALVEFVDIFPSLCELAGLEKPGHLQGTSFAPLVQTPDKKWKEAALSYWPVSNRTDPEKVVMGYTVQTDRYRYTEWIRKSTGELLARDLFDHHTDPQENNSIANDPENEELMQNLSRLLNKGKGWKGITTRLKEKS</sequence>
<dbReference type="InterPro" id="IPR017850">
    <property type="entry name" value="Alkaline_phosphatase_core_sf"/>
</dbReference>
<dbReference type="Gene3D" id="3.40.720.10">
    <property type="entry name" value="Alkaline Phosphatase, subunit A"/>
    <property type="match status" value="1"/>
</dbReference>
<dbReference type="InterPro" id="IPR035874">
    <property type="entry name" value="IDS"/>
</dbReference>
<dbReference type="Pfam" id="PF00884">
    <property type="entry name" value="Sulfatase"/>
    <property type="match status" value="1"/>
</dbReference>
<dbReference type="AlphaFoldDB" id="A0A6I6JUM3"/>
<name>A0A6I6JUM3_9BACT</name>
<dbReference type="GO" id="GO:0005737">
    <property type="term" value="C:cytoplasm"/>
    <property type="evidence" value="ECO:0007669"/>
    <property type="project" value="TreeGrafter"/>
</dbReference>
<evidence type="ECO:0000256" key="4">
    <source>
        <dbReference type="ARBA" id="ARBA00022729"/>
    </source>
</evidence>
<protein>
    <submittedName>
        <fullName evidence="8">Sulfatase-like hydrolase/transferase</fullName>
    </submittedName>
</protein>
<organism evidence="8 9">
    <name type="scientific">Maribellus comscasis</name>
    <dbReference type="NCBI Taxonomy" id="2681766"/>
    <lineage>
        <taxon>Bacteria</taxon>
        <taxon>Pseudomonadati</taxon>
        <taxon>Bacteroidota</taxon>
        <taxon>Bacteroidia</taxon>
        <taxon>Marinilabiliales</taxon>
        <taxon>Prolixibacteraceae</taxon>
        <taxon>Maribellus</taxon>
    </lineage>
</organism>
<dbReference type="EMBL" id="CP046401">
    <property type="protein sequence ID" value="QGY46766.1"/>
    <property type="molecule type" value="Genomic_DNA"/>
</dbReference>
<reference evidence="8 9" key="1">
    <citation type="submission" date="2019-11" db="EMBL/GenBank/DDBJ databases">
        <authorList>
            <person name="Zheng R.K."/>
            <person name="Sun C.M."/>
        </authorList>
    </citation>
    <scope>NUCLEOTIDE SEQUENCE [LARGE SCALE GENOMIC DNA]</scope>
    <source>
        <strain evidence="8 9">WC007</strain>
    </source>
</reference>
<dbReference type="Proteomes" id="UP000428260">
    <property type="component" value="Chromosome"/>
</dbReference>
<dbReference type="RefSeq" id="WP_158869988.1">
    <property type="nucleotide sequence ID" value="NZ_CP046401.1"/>
</dbReference>
<evidence type="ECO:0000259" key="7">
    <source>
        <dbReference type="Pfam" id="PF00884"/>
    </source>
</evidence>
<dbReference type="CDD" id="cd16030">
    <property type="entry name" value="iduronate-2-sulfatase"/>
    <property type="match status" value="1"/>
</dbReference>
<keyword evidence="6" id="KW-0106">Calcium</keyword>
<dbReference type="KEGG" id="mcos:GM418_24840"/>
<dbReference type="GO" id="GO:0016740">
    <property type="term" value="F:transferase activity"/>
    <property type="evidence" value="ECO:0007669"/>
    <property type="project" value="UniProtKB-KW"/>
</dbReference>
<evidence type="ECO:0000256" key="5">
    <source>
        <dbReference type="ARBA" id="ARBA00022801"/>
    </source>
</evidence>
<dbReference type="PANTHER" id="PTHR45953:SF1">
    <property type="entry name" value="IDURONATE 2-SULFATASE"/>
    <property type="match status" value="1"/>
</dbReference>
<dbReference type="PANTHER" id="PTHR45953">
    <property type="entry name" value="IDURONATE 2-SULFATASE"/>
    <property type="match status" value="1"/>
</dbReference>
<comment type="similarity">
    <text evidence="2">Belongs to the sulfatase family.</text>
</comment>
<evidence type="ECO:0000313" key="9">
    <source>
        <dbReference type="Proteomes" id="UP000428260"/>
    </source>
</evidence>
<keyword evidence="5 8" id="KW-0378">Hydrolase</keyword>
<evidence type="ECO:0000256" key="2">
    <source>
        <dbReference type="ARBA" id="ARBA00008779"/>
    </source>
</evidence>
<feature type="domain" description="Sulfatase N-terminal" evidence="7">
    <location>
        <begin position="28"/>
        <end position="382"/>
    </location>
</feature>
<proteinExistence type="inferred from homology"/>
<dbReference type="GO" id="GO:0046872">
    <property type="term" value="F:metal ion binding"/>
    <property type="evidence" value="ECO:0007669"/>
    <property type="project" value="UniProtKB-KW"/>
</dbReference>
<keyword evidence="3" id="KW-0479">Metal-binding</keyword>
<dbReference type="GO" id="GO:0004423">
    <property type="term" value="F:iduronate-2-sulfatase activity"/>
    <property type="evidence" value="ECO:0007669"/>
    <property type="project" value="InterPro"/>
</dbReference>